<reference evidence="1 2" key="1">
    <citation type="submission" date="2024-06" db="EMBL/GenBank/DDBJ databases">
        <title>The draft genome of Grus japonensis, version 3.</title>
        <authorList>
            <person name="Nabeshima K."/>
            <person name="Suzuki S."/>
            <person name="Onuma M."/>
        </authorList>
    </citation>
    <scope>NUCLEOTIDE SEQUENCE [LARGE SCALE GENOMIC DNA]</scope>
    <source>
        <strain evidence="1 2">451A</strain>
    </source>
</reference>
<comment type="caution">
    <text evidence="1">The sequence shown here is derived from an EMBL/GenBank/DDBJ whole genome shotgun (WGS) entry which is preliminary data.</text>
</comment>
<evidence type="ECO:0000313" key="2">
    <source>
        <dbReference type="Proteomes" id="UP001623348"/>
    </source>
</evidence>
<evidence type="ECO:0000313" key="1">
    <source>
        <dbReference type="EMBL" id="GAB0210015.1"/>
    </source>
</evidence>
<accession>A0ABC9YKT9</accession>
<gene>
    <name evidence="1" type="ORF">GRJ2_003467300</name>
</gene>
<sequence>MPAGSKTDPPLAKAESVSDSDVINKADCRLRIPQKPWQLKETRSRRKEEVKTIPALEKEMVWLTNTISLQADKKPIFT</sequence>
<protein>
    <submittedName>
        <fullName evidence="1">Uncharacterized protein</fullName>
    </submittedName>
</protein>
<proteinExistence type="predicted"/>
<keyword evidence="2" id="KW-1185">Reference proteome</keyword>
<dbReference type="EMBL" id="BAAFJT010000339">
    <property type="protein sequence ID" value="GAB0210015.1"/>
    <property type="molecule type" value="Genomic_DNA"/>
</dbReference>
<name>A0ABC9YKT9_GRUJA</name>
<dbReference type="Proteomes" id="UP001623348">
    <property type="component" value="Unassembled WGS sequence"/>
</dbReference>
<dbReference type="AlphaFoldDB" id="A0ABC9YKT9"/>
<organism evidence="1 2">
    <name type="scientific">Grus japonensis</name>
    <name type="common">Japanese crane</name>
    <name type="synonym">Red-crowned crane</name>
    <dbReference type="NCBI Taxonomy" id="30415"/>
    <lineage>
        <taxon>Eukaryota</taxon>
        <taxon>Metazoa</taxon>
        <taxon>Chordata</taxon>
        <taxon>Craniata</taxon>
        <taxon>Vertebrata</taxon>
        <taxon>Euteleostomi</taxon>
        <taxon>Archelosauria</taxon>
        <taxon>Archosauria</taxon>
        <taxon>Dinosauria</taxon>
        <taxon>Saurischia</taxon>
        <taxon>Theropoda</taxon>
        <taxon>Coelurosauria</taxon>
        <taxon>Aves</taxon>
        <taxon>Neognathae</taxon>
        <taxon>Neoaves</taxon>
        <taxon>Gruiformes</taxon>
        <taxon>Gruidae</taxon>
        <taxon>Grus</taxon>
    </lineage>
</organism>